<name>A0A6G1QKV7_CHAAH</name>
<dbReference type="PANTHER" id="PTHR24369">
    <property type="entry name" value="ANTIGEN BSP, PUTATIVE-RELATED"/>
    <property type="match status" value="1"/>
</dbReference>
<dbReference type="PROSITE" id="PS51450">
    <property type="entry name" value="LRR"/>
    <property type="match status" value="6"/>
</dbReference>
<accession>A0A6G1QKV7</accession>
<keyword evidence="3" id="KW-0732">Signal</keyword>
<proteinExistence type="predicted"/>
<dbReference type="OrthoDB" id="1055097at2759"/>
<reference evidence="4 5" key="1">
    <citation type="submission" date="2019-02" db="EMBL/GenBank/DDBJ databases">
        <title>Opniocepnalus argus genome.</title>
        <authorList>
            <person name="Zhou C."/>
            <person name="Xiao S."/>
        </authorList>
    </citation>
    <scope>NUCLEOTIDE SEQUENCE [LARGE SCALE GENOMIC DNA]</scope>
    <source>
        <strain evidence="4">OARG1902GOOAL</strain>
        <tissue evidence="4">Muscle</tissue>
    </source>
</reference>
<protein>
    <submittedName>
        <fullName evidence="4">Leucine-rich alpha-2-glycoprotein</fullName>
    </submittedName>
</protein>
<dbReference type="SMART" id="SM00369">
    <property type="entry name" value="LRR_TYP"/>
    <property type="match status" value="7"/>
</dbReference>
<dbReference type="GO" id="GO:0005886">
    <property type="term" value="C:plasma membrane"/>
    <property type="evidence" value="ECO:0007669"/>
    <property type="project" value="TreeGrafter"/>
</dbReference>
<keyword evidence="1" id="KW-0433">Leucine-rich repeat</keyword>
<keyword evidence="2" id="KW-0677">Repeat</keyword>
<evidence type="ECO:0000313" key="5">
    <source>
        <dbReference type="Proteomes" id="UP000503349"/>
    </source>
</evidence>
<dbReference type="AlphaFoldDB" id="A0A6G1QKV7"/>
<dbReference type="InterPro" id="IPR050541">
    <property type="entry name" value="LRR_TM_domain-containing"/>
</dbReference>
<organism evidence="4 5">
    <name type="scientific">Channa argus</name>
    <name type="common">Northern snakehead</name>
    <name type="synonym">Ophicephalus argus</name>
    <dbReference type="NCBI Taxonomy" id="215402"/>
    <lineage>
        <taxon>Eukaryota</taxon>
        <taxon>Metazoa</taxon>
        <taxon>Chordata</taxon>
        <taxon>Craniata</taxon>
        <taxon>Vertebrata</taxon>
        <taxon>Euteleostomi</taxon>
        <taxon>Actinopterygii</taxon>
        <taxon>Neopterygii</taxon>
        <taxon>Teleostei</taxon>
        <taxon>Neoteleostei</taxon>
        <taxon>Acanthomorphata</taxon>
        <taxon>Anabantaria</taxon>
        <taxon>Anabantiformes</taxon>
        <taxon>Channoidei</taxon>
        <taxon>Channidae</taxon>
        <taxon>Channa</taxon>
    </lineage>
</organism>
<feature type="signal peptide" evidence="3">
    <location>
        <begin position="1"/>
        <end position="18"/>
    </location>
</feature>
<reference evidence="5" key="2">
    <citation type="submission" date="2019-02" db="EMBL/GenBank/DDBJ databases">
        <title>Opniocepnalus argus Var Kimnra genome.</title>
        <authorList>
            <person name="Zhou C."/>
            <person name="Xiao S."/>
        </authorList>
    </citation>
    <scope>NUCLEOTIDE SEQUENCE [LARGE SCALE GENOMIC DNA]</scope>
</reference>
<evidence type="ECO:0000256" key="3">
    <source>
        <dbReference type="SAM" id="SignalP"/>
    </source>
</evidence>
<sequence length="332" mass="37434">MNACCALAVLWLAHFCHGTMSCPALCTCFPQKAEVVCNGVPLTEFPSGGLPENTTMLTIQFTNITSISEQHLNAVPLLQELHLSSNHLHSLSSHLLRGVPHLHTLDLTENKLSHLPVDVFNHAPLRSLVLKDNLIDNADARWVPENSSLNWLDLSENRLTKIPAGFFLNMPHLENLDLSNNHLEKICNSSLNLLTKLQKLDLNNNKLDTLDESIFQNTHNLTHLFLAQNKLHTLPKDLFQKLPQLRILTLENNQLSHIPPGLLDKLHSLDEQGIDLASNPWLCNRKLEYLWSWLQKNKEKVYQPQSITCSTQLLGGRSVMSLTESELNTDSL</sequence>
<dbReference type="Pfam" id="PF13855">
    <property type="entry name" value="LRR_8"/>
    <property type="match status" value="3"/>
</dbReference>
<evidence type="ECO:0000256" key="2">
    <source>
        <dbReference type="ARBA" id="ARBA00022737"/>
    </source>
</evidence>
<dbReference type="SUPFAM" id="SSF52058">
    <property type="entry name" value="L domain-like"/>
    <property type="match status" value="1"/>
</dbReference>
<dbReference type="EMBL" id="CM015729">
    <property type="protein sequence ID" value="KAF3702943.1"/>
    <property type="molecule type" value="Genomic_DNA"/>
</dbReference>
<dbReference type="InterPro" id="IPR001611">
    <property type="entry name" value="Leu-rich_rpt"/>
</dbReference>
<dbReference type="PRINTS" id="PR00019">
    <property type="entry name" value="LEURICHRPT"/>
</dbReference>
<dbReference type="InterPro" id="IPR032675">
    <property type="entry name" value="LRR_dom_sf"/>
</dbReference>
<gene>
    <name evidence="4" type="ORF">EXN66_Car018631</name>
</gene>
<evidence type="ECO:0000313" key="4">
    <source>
        <dbReference type="EMBL" id="KAF3702943.1"/>
    </source>
</evidence>
<dbReference type="SMART" id="SM00364">
    <property type="entry name" value="LRR_BAC"/>
    <property type="match status" value="6"/>
</dbReference>
<dbReference type="InterPro" id="IPR003591">
    <property type="entry name" value="Leu-rich_rpt_typical-subtyp"/>
</dbReference>
<feature type="chain" id="PRO_5026037566" evidence="3">
    <location>
        <begin position="19"/>
        <end position="332"/>
    </location>
</feature>
<dbReference type="PANTHER" id="PTHR24369:SF211">
    <property type="entry name" value="LEUCINE-RICH REPEAT-CONTAINING PROTEIN 15-LIKE"/>
    <property type="match status" value="1"/>
</dbReference>
<keyword evidence="5" id="KW-1185">Reference proteome</keyword>
<dbReference type="Gene3D" id="3.80.10.10">
    <property type="entry name" value="Ribonuclease Inhibitor"/>
    <property type="match status" value="2"/>
</dbReference>
<evidence type="ECO:0000256" key="1">
    <source>
        <dbReference type="ARBA" id="ARBA00022614"/>
    </source>
</evidence>
<dbReference type="Proteomes" id="UP000503349">
    <property type="component" value="Chromosome 18"/>
</dbReference>